<dbReference type="RefSeq" id="XP_047761484.1">
    <property type="nucleotide sequence ID" value="XM_047903237.1"/>
</dbReference>
<reference evidence="1" key="2">
    <citation type="journal article" date="2022" name="Microb. Genom.">
        <title>A chromosome-scale genome assembly of the tomato pathogen Cladosporium fulvum reveals a compartmentalized genome architecture and the presence of a dispensable chromosome.</title>
        <authorList>
            <person name="Zaccaron A.Z."/>
            <person name="Chen L.H."/>
            <person name="Samaras A."/>
            <person name="Stergiopoulos I."/>
        </authorList>
    </citation>
    <scope>NUCLEOTIDE SEQUENCE</scope>
    <source>
        <strain evidence="1">Race5_Kim</strain>
    </source>
</reference>
<dbReference type="GeneID" id="71983967"/>
<organism evidence="1 2">
    <name type="scientific">Passalora fulva</name>
    <name type="common">Tomato leaf mold</name>
    <name type="synonym">Cladosporium fulvum</name>
    <dbReference type="NCBI Taxonomy" id="5499"/>
    <lineage>
        <taxon>Eukaryota</taxon>
        <taxon>Fungi</taxon>
        <taxon>Dikarya</taxon>
        <taxon>Ascomycota</taxon>
        <taxon>Pezizomycotina</taxon>
        <taxon>Dothideomycetes</taxon>
        <taxon>Dothideomycetidae</taxon>
        <taxon>Mycosphaerellales</taxon>
        <taxon>Mycosphaerellaceae</taxon>
        <taxon>Fulvia</taxon>
    </lineage>
</organism>
<dbReference type="AlphaFoldDB" id="A0A9Q8LGR8"/>
<gene>
    <name evidence="1" type="ORF">CLAFUR5_04089</name>
</gene>
<keyword evidence="2" id="KW-1185">Reference proteome</keyword>
<evidence type="ECO:0000313" key="2">
    <source>
        <dbReference type="Proteomes" id="UP000756132"/>
    </source>
</evidence>
<sequence length="319" mass="37125">MVPERIYTQEDWKQMFEDSKASLRIDLANMGELRRHLQQLHHSKLDVFGLGSIPLPRLNDRIVAIKCYQMPPLARSERAARGEAAELLVPHGRPALPLMLPKDNTPYHHATTTILDAAMTYRDDLPPKTMRQAVHFLSNGYSEPPDGLMEVLFQLMRPATRRIYERSIGSPWWNWFKYLSSDDDSHDANIEDMFNQAINPVALWAEMKTIIRTLRASNCFTKWEDTVRAWVHLSICRQLAMCFETHNFRRLERAFFKDKRVVFRATEAGQEAPDWQNQIVRRYPGRVRLSYDGIPLPVENIVHISSCGSFVVHRDRRPS</sequence>
<accession>A0A9Q8LGR8</accession>
<evidence type="ECO:0000313" key="1">
    <source>
        <dbReference type="EMBL" id="UJO17118.1"/>
    </source>
</evidence>
<dbReference type="EMBL" id="CP090166">
    <property type="protein sequence ID" value="UJO17118.1"/>
    <property type="molecule type" value="Genomic_DNA"/>
</dbReference>
<dbReference type="Proteomes" id="UP000756132">
    <property type="component" value="Chromosome 4"/>
</dbReference>
<proteinExistence type="predicted"/>
<protein>
    <submittedName>
        <fullName evidence="1">Uncharacterized protein</fullName>
    </submittedName>
</protein>
<name>A0A9Q8LGR8_PASFU</name>
<dbReference type="KEGG" id="ffu:CLAFUR5_04089"/>
<reference evidence="1" key="1">
    <citation type="submission" date="2021-12" db="EMBL/GenBank/DDBJ databases">
        <authorList>
            <person name="Zaccaron A."/>
            <person name="Stergiopoulos I."/>
        </authorList>
    </citation>
    <scope>NUCLEOTIDE SEQUENCE</scope>
    <source>
        <strain evidence="1">Race5_Kim</strain>
    </source>
</reference>